<keyword evidence="2" id="KW-0813">Transport</keyword>
<feature type="transmembrane region" description="Helical" evidence="8">
    <location>
        <begin position="375"/>
        <end position="393"/>
    </location>
</feature>
<evidence type="ECO:0000256" key="4">
    <source>
        <dbReference type="ARBA" id="ARBA00022692"/>
    </source>
</evidence>
<evidence type="ECO:0000256" key="8">
    <source>
        <dbReference type="SAM" id="Phobius"/>
    </source>
</evidence>
<dbReference type="EMBL" id="SNXZ01000004">
    <property type="protein sequence ID" value="TDP96802.1"/>
    <property type="molecule type" value="Genomic_DNA"/>
</dbReference>
<keyword evidence="10" id="KW-1185">Reference proteome</keyword>
<dbReference type="Gene3D" id="1.20.1250.20">
    <property type="entry name" value="MFS general substrate transporter like domains"/>
    <property type="match status" value="1"/>
</dbReference>
<evidence type="ECO:0000313" key="10">
    <source>
        <dbReference type="Proteomes" id="UP000295444"/>
    </source>
</evidence>
<name>A0A4R6SA39_LABRH</name>
<feature type="transmembrane region" description="Helical" evidence="8">
    <location>
        <begin position="280"/>
        <end position="300"/>
    </location>
</feature>
<evidence type="ECO:0000256" key="6">
    <source>
        <dbReference type="ARBA" id="ARBA00023136"/>
    </source>
</evidence>
<feature type="transmembrane region" description="Helical" evidence="8">
    <location>
        <begin position="347"/>
        <end position="369"/>
    </location>
</feature>
<keyword evidence="6 8" id="KW-0472">Membrane</keyword>
<sequence>MPTSLATRALGPAGPARTLVQAQLITALGNGLFLSSFALYTIRVVGLSPAQLGLVLSVAAVAALFAGVPFGHLADQYGARGVTAGLHVLAGLLTLVVLLPRSFWLFLVAVCVYMVIYRGSNAAKAGLTVTVLKGDVLVVARARIQAVNNFGLSVGAAIGAVVLTLNTPTAFISGMIFNAASFIGCGLMMTRLPAVPRTTPRAAGEPRLRVLRDYPYATVAFINAIMLAHSPLLEVILPLWVVLHTDAPRGLVAILVVVNTVAVVLMQVRVTKGVDTLARAVRAFRISGLILGAACIAYAASSANGVLVAILLLVVATLLHVYGEMIHSAGSWVVAFELAPAERQGQYQGLFSTGLSMIQIIGPALLTLLLINGGVIGWGVLAAVFILAGLAMGPAARWAERTRPTATATPEPEARPDAKAPAEATIAEEPA</sequence>
<feature type="transmembrane region" description="Helical" evidence="8">
    <location>
        <begin position="86"/>
        <end position="116"/>
    </location>
</feature>
<feature type="transmembrane region" description="Helical" evidence="8">
    <location>
        <begin position="20"/>
        <end position="40"/>
    </location>
</feature>
<comment type="subcellular location">
    <subcellularLocation>
        <location evidence="1">Cell membrane</location>
        <topology evidence="1">Multi-pass membrane protein</topology>
    </subcellularLocation>
</comment>
<dbReference type="SUPFAM" id="SSF103473">
    <property type="entry name" value="MFS general substrate transporter"/>
    <property type="match status" value="1"/>
</dbReference>
<feature type="transmembrane region" description="Helical" evidence="8">
    <location>
        <begin position="214"/>
        <end position="241"/>
    </location>
</feature>
<dbReference type="GO" id="GO:0005886">
    <property type="term" value="C:plasma membrane"/>
    <property type="evidence" value="ECO:0007669"/>
    <property type="project" value="UniProtKB-SubCell"/>
</dbReference>
<evidence type="ECO:0000256" key="7">
    <source>
        <dbReference type="SAM" id="MobiDB-lite"/>
    </source>
</evidence>
<dbReference type="RefSeq" id="WP_133852103.1">
    <property type="nucleotide sequence ID" value="NZ_SNXZ01000004.1"/>
</dbReference>
<dbReference type="OrthoDB" id="3865324at2"/>
<evidence type="ECO:0000313" key="9">
    <source>
        <dbReference type="EMBL" id="TDP96802.1"/>
    </source>
</evidence>
<accession>A0A4R6SA39</accession>
<feature type="transmembrane region" description="Helical" evidence="8">
    <location>
        <begin position="52"/>
        <end position="74"/>
    </location>
</feature>
<dbReference type="InterPro" id="IPR011701">
    <property type="entry name" value="MFS"/>
</dbReference>
<keyword evidence="4 8" id="KW-0812">Transmembrane</keyword>
<evidence type="ECO:0000256" key="5">
    <source>
        <dbReference type="ARBA" id="ARBA00022989"/>
    </source>
</evidence>
<dbReference type="PANTHER" id="PTHR23517:SF3">
    <property type="entry name" value="INTEGRAL MEMBRANE TRANSPORT PROTEIN"/>
    <property type="match status" value="1"/>
</dbReference>
<keyword evidence="3" id="KW-1003">Cell membrane</keyword>
<dbReference type="InterPro" id="IPR036259">
    <property type="entry name" value="MFS_trans_sf"/>
</dbReference>
<gene>
    <name evidence="9" type="ORF">EV186_104790</name>
</gene>
<dbReference type="Proteomes" id="UP000295444">
    <property type="component" value="Unassembled WGS sequence"/>
</dbReference>
<feature type="compositionally biased region" description="Low complexity" evidence="7">
    <location>
        <begin position="421"/>
        <end position="431"/>
    </location>
</feature>
<evidence type="ECO:0000256" key="1">
    <source>
        <dbReference type="ARBA" id="ARBA00004651"/>
    </source>
</evidence>
<feature type="transmembrane region" description="Helical" evidence="8">
    <location>
        <begin position="146"/>
        <end position="165"/>
    </location>
</feature>
<dbReference type="AlphaFoldDB" id="A0A4R6SA39"/>
<organism evidence="9 10">
    <name type="scientific">Labedaea rhizosphaerae</name>
    <dbReference type="NCBI Taxonomy" id="598644"/>
    <lineage>
        <taxon>Bacteria</taxon>
        <taxon>Bacillati</taxon>
        <taxon>Actinomycetota</taxon>
        <taxon>Actinomycetes</taxon>
        <taxon>Pseudonocardiales</taxon>
        <taxon>Pseudonocardiaceae</taxon>
        <taxon>Labedaea</taxon>
    </lineage>
</organism>
<feature type="region of interest" description="Disordered" evidence="7">
    <location>
        <begin position="401"/>
        <end position="431"/>
    </location>
</feature>
<dbReference type="GO" id="GO:0022857">
    <property type="term" value="F:transmembrane transporter activity"/>
    <property type="evidence" value="ECO:0007669"/>
    <property type="project" value="InterPro"/>
</dbReference>
<evidence type="ECO:0000256" key="2">
    <source>
        <dbReference type="ARBA" id="ARBA00022448"/>
    </source>
</evidence>
<feature type="transmembrane region" description="Helical" evidence="8">
    <location>
        <begin position="306"/>
        <end position="326"/>
    </location>
</feature>
<evidence type="ECO:0000256" key="3">
    <source>
        <dbReference type="ARBA" id="ARBA00022475"/>
    </source>
</evidence>
<feature type="transmembrane region" description="Helical" evidence="8">
    <location>
        <begin position="247"/>
        <end position="268"/>
    </location>
</feature>
<dbReference type="PANTHER" id="PTHR23517">
    <property type="entry name" value="RESISTANCE PROTEIN MDTM, PUTATIVE-RELATED-RELATED"/>
    <property type="match status" value="1"/>
</dbReference>
<proteinExistence type="predicted"/>
<feature type="transmembrane region" description="Helical" evidence="8">
    <location>
        <begin position="171"/>
        <end position="194"/>
    </location>
</feature>
<reference evidence="9 10" key="1">
    <citation type="submission" date="2019-03" db="EMBL/GenBank/DDBJ databases">
        <title>Genomic Encyclopedia of Type Strains, Phase IV (KMG-IV): sequencing the most valuable type-strain genomes for metagenomic binning, comparative biology and taxonomic classification.</title>
        <authorList>
            <person name="Goeker M."/>
        </authorList>
    </citation>
    <scope>NUCLEOTIDE SEQUENCE [LARGE SCALE GENOMIC DNA]</scope>
    <source>
        <strain evidence="9 10">DSM 45361</strain>
    </source>
</reference>
<keyword evidence="5 8" id="KW-1133">Transmembrane helix</keyword>
<protein>
    <submittedName>
        <fullName evidence="9">MFS transporter</fullName>
    </submittedName>
</protein>
<dbReference type="Pfam" id="PF07690">
    <property type="entry name" value="MFS_1"/>
    <property type="match status" value="1"/>
</dbReference>
<comment type="caution">
    <text evidence="9">The sequence shown here is derived from an EMBL/GenBank/DDBJ whole genome shotgun (WGS) entry which is preliminary data.</text>
</comment>
<dbReference type="InterPro" id="IPR050171">
    <property type="entry name" value="MFS_Transporters"/>
</dbReference>